<dbReference type="Proteomes" id="UP000294662">
    <property type="component" value="Unassembled WGS sequence"/>
</dbReference>
<name>A0A4R5EL17_9RHOB</name>
<evidence type="ECO:0000313" key="2">
    <source>
        <dbReference type="Proteomes" id="UP000294662"/>
    </source>
</evidence>
<accession>A0A4R5EL17</accession>
<comment type="caution">
    <text evidence="1">The sequence shown here is derived from an EMBL/GenBank/DDBJ whole genome shotgun (WGS) entry which is preliminary data.</text>
</comment>
<gene>
    <name evidence="1" type="ORF">E1B25_17975</name>
</gene>
<proteinExistence type="predicted"/>
<keyword evidence="2" id="KW-1185">Reference proteome</keyword>
<sequence length="102" mass="10480">MDEETGEIIAVANEGAVVATGAMVNDGGASTGCVSDQPSVGDSALDGDLGVDHIDMPPKDVALSAHVAASEADERDRYRQAVATTFADYALLDDQNEPGAWT</sequence>
<dbReference type="RefSeq" id="WP_132830982.1">
    <property type="nucleotide sequence ID" value="NZ_SMFP01000015.1"/>
</dbReference>
<evidence type="ECO:0000313" key="1">
    <source>
        <dbReference type="EMBL" id="TDE35050.1"/>
    </source>
</evidence>
<dbReference type="AlphaFoldDB" id="A0A4R5EL17"/>
<reference evidence="1 2" key="1">
    <citation type="submission" date="2019-03" db="EMBL/GenBank/DDBJ databases">
        <authorList>
            <person name="Zhang S."/>
        </authorList>
    </citation>
    <scope>NUCLEOTIDE SEQUENCE [LARGE SCALE GENOMIC DNA]</scope>
    <source>
        <strain evidence="1 2">S4J41</strain>
    </source>
</reference>
<protein>
    <submittedName>
        <fullName evidence="1">Uncharacterized protein</fullName>
    </submittedName>
</protein>
<dbReference type="EMBL" id="SMFP01000015">
    <property type="protein sequence ID" value="TDE35050.1"/>
    <property type="molecule type" value="Genomic_DNA"/>
</dbReference>
<organism evidence="1 2">
    <name type="scientific">Antarcticimicrobium sediminis</name>
    <dbReference type="NCBI Taxonomy" id="2546227"/>
    <lineage>
        <taxon>Bacteria</taxon>
        <taxon>Pseudomonadati</taxon>
        <taxon>Pseudomonadota</taxon>
        <taxon>Alphaproteobacteria</taxon>
        <taxon>Rhodobacterales</taxon>
        <taxon>Paracoccaceae</taxon>
        <taxon>Antarcticimicrobium</taxon>
    </lineage>
</organism>